<proteinExistence type="predicted"/>
<protein>
    <submittedName>
        <fullName evidence="1">Uncharacterized protein</fullName>
    </submittedName>
</protein>
<gene>
    <name evidence="1" type="ORF">DU002_14650</name>
</gene>
<keyword evidence="2" id="KW-1185">Reference proteome</keyword>
<evidence type="ECO:0000313" key="2">
    <source>
        <dbReference type="Proteomes" id="UP000252558"/>
    </source>
</evidence>
<dbReference type="RefSeq" id="WP_114339146.1">
    <property type="nucleotide sequence ID" value="NZ_QPID01000009.1"/>
</dbReference>
<dbReference type="EMBL" id="QPID01000009">
    <property type="protein sequence ID" value="RCU45696.1"/>
    <property type="molecule type" value="Genomic_DNA"/>
</dbReference>
<sequence length="135" mass="15721">MVLPKDWVVLQDYFPEATQRLITISTSIGSSVSIDIFDTRASRPNLELFLQQHMSDAIPTSDRDSVKISYGEVTRQQGRGYFVEVRLDDEFNTAFYIEIVEMMYENHQSYVTLHTPMESKDKVLVEFNQFIENIN</sequence>
<organism evidence="1 2">
    <name type="scientific">Corallincola holothuriorum</name>
    <dbReference type="NCBI Taxonomy" id="2282215"/>
    <lineage>
        <taxon>Bacteria</taxon>
        <taxon>Pseudomonadati</taxon>
        <taxon>Pseudomonadota</taxon>
        <taxon>Gammaproteobacteria</taxon>
        <taxon>Alteromonadales</taxon>
        <taxon>Psychromonadaceae</taxon>
        <taxon>Corallincola</taxon>
    </lineage>
</organism>
<comment type="caution">
    <text evidence="1">The sequence shown here is derived from an EMBL/GenBank/DDBJ whole genome shotgun (WGS) entry which is preliminary data.</text>
</comment>
<dbReference type="Proteomes" id="UP000252558">
    <property type="component" value="Unassembled WGS sequence"/>
</dbReference>
<dbReference type="AlphaFoldDB" id="A0A368N654"/>
<accession>A0A368N654</accession>
<name>A0A368N654_9GAMM</name>
<evidence type="ECO:0000313" key="1">
    <source>
        <dbReference type="EMBL" id="RCU45696.1"/>
    </source>
</evidence>
<reference evidence="1 2" key="1">
    <citation type="submission" date="2018-07" db="EMBL/GenBank/DDBJ databases">
        <title>Corallincola holothuriorum sp. nov., a new facultative anaerobe isolated from sea cucumber Apostichopus japonicus.</title>
        <authorList>
            <person name="Xia H."/>
        </authorList>
    </citation>
    <scope>NUCLEOTIDE SEQUENCE [LARGE SCALE GENOMIC DNA]</scope>
    <source>
        <strain evidence="1 2">C4</strain>
    </source>
</reference>